<dbReference type="CDD" id="cd06267">
    <property type="entry name" value="PBP1_LacI_sugar_binding-like"/>
    <property type="match status" value="1"/>
</dbReference>
<dbReference type="PROSITE" id="PS50932">
    <property type="entry name" value="HTH_LACI_2"/>
    <property type="match status" value="1"/>
</dbReference>
<keyword evidence="2" id="KW-0805">Transcription regulation</keyword>
<dbReference type="Gene3D" id="1.10.260.40">
    <property type="entry name" value="lambda repressor-like DNA-binding domains"/>
    <property type="match status" value="1"/>
</dbReference>
<organism evidence="6 7">
    <name type="scientific">Terrilactibacillus tamarindi</name>
    <dbReference type="NCBI Taxonomy" id="2599694"/>
    <lineage>
        <taxon>Bacteria</taxon>
        <taxon>Bacillati</taxon>
        <taxon>Bacillota</taxon>
        <taxon>Bacilli</taxon>
        <taxon>Bacillales</taxon>
        <taxon>Bacillaceae</taxon>
        <taxon>Terrilactibacillus</taxon>
    </lineage>
</organism>
<dbReference type="SMART" id="SM00354">
    <property type="entry name" value="HTH_LACI"/>
    <property type="match status" value="1"/>
</dbReference>
<feature type="domain" description="HTH lacI-type" evidence="5">
    <location>
        <begin position="1"/>
        <end position="52"/>
    </location>
</feature>
<sequence length="329" mass="37340">MKDIAKYTGLSLGTISKYINGGKVREKNRKLIDKAIRELDFKVNEMARGLKTNESKTIGIIIPSMKNYFCTHLMSYTEMYLSKFGYSVIICNYREDPKVEREKINLLMKKQVDGLIVVPSGETISEIQEIILKKIPVVLVDRILPDMQCDAVVVNNFDISKKVVETLVERGHKRIAIICGPKKVSTAKERLNGFLEMHKKYHLEVDEKLIKFGDYYMHSGFMLCKDLLSLENRPSAIFVTNYDMTLGVIQAINEANIKIPSDISVVGFDNLPIFKVIKPSLSIVSQPMKELGDYVAKLVIDRLNDPTIPTKVIKLEAEFIMKDSISTPN</sequence>
<dbReference type="Pfam" id="PF00356">
    <property type="entry name" value="LacI"/>
    <property type="match status" value="1"/>
</dbReference>
<keyword evidence="3" id="KW-0238">DNA-binding</keyword>
<dbReference type="Pfam" id="PF13377">
    <property type="entry name" value="Peripla_BP_3"/>
    <property type="match status" value="1"/>
</dbReference>
<evidence type="ECO:0000256" key="3">
    <source>
        <dbReference type="ARBA" id="ARBA00023125"/>
    </source>
</evidence>
<evidence type="ECO:0000256" key="4">
    <source>
        <dbReference type="ARBA" id="ARBA00023163"/>
    </source>
</evidence>
<comment type="caution">
    <text evidence="6">The sequence shown here is derived from an EMBL/GenBank/DDBJ whole genome shotgun (WGS) entry which is preliminary data.</text>
</comment>
<dbReference type="SUPFAM" id="SSF53822">
    <property type="entry name" value="Periplasmic binding protein-like I"/>
    <property type="match status" value="1"/>
</dbReference>
<evidence type="ECO:0000256" key="2">
    <source>
        <dbReference type="ARBA" id="ARBA00023015"/>
    </source>
</evidence>
<gene>
    <name evidence="6" type="ORF">GMB86_10010</name>
</gene>
<dbReference type="EMBL" id="WNHB01000015">
    <property type="protein sequence ID" value="MTT32339.1"/>
    <property type="molecule type" value="Genomic_DNA"/>
</dbReference>
<evidence type="ECO:0000259" key="5">
    <source>
        <dbReference type="PROSITE" id="PS50932"/>
    </source>
</evidence>
<name>A0A6N8CQ68_9BACI</name>
<dbReference type="InterPro" id="IPR046335">
    <property type="entry name" value="LacI/GalR-like_sensor"/>
</dbReference>
<dbReference type="InterPro" id="IPR028082">
    <property type="entry name" value="Peripla_BP_I"/>
</dbReference>
<keyword evidence="4" id="KW-0804">Transcription</keyword>
<evidence type="ECO:0000313" key="7">
    <source>
        <dbReference type="Proteomes" id="UP000440978"/>
    </source>
</evidence>
<dbReference type="InterPro" id="IPR010982">
    <property type="entry name" value="Lambda_DNA-bd_dom_sf"/>
</dbReference>
<dbReference type="GO" id="GO:0003700">
    <property type="term" value="F:DNA-binding transcription factor activity"/>
    <property type="evidence" value="ECO:0007669"/>
    <property type="project" value="TreeGrafter"/>
</dbReference>
<proteinExistence type="predicted"/>
<dbReference type="PANTHER" id="PTHR30146">
    <property type="entry name" value="LACI-RELATED TRANSCRIPTIONAL REPRESSOR"/>
    <property type="match status" value="1"/>
</dbReference>
<dbReference type="InterPro" id="IPR000843">
    <property type="entry name" value="HTH_LacI"/>
</dbReference>
<dbReference type="AlphaFoldDB" id="A0A6N8CQ68"/>
<evidence type="ECO:0000256" key="1">
    <source>
        <dbReference type="ARBA" id="ARBA00022491"/>
    </source>
</evidence>
<keyword evidence="1" id="KW-0678">Repressor</keyword>
<dbReference type="GO" id="GO:0000976">
    <property type="term" value="F:transcription cis-regulatory region binding"/>
    <property type="evidence" value="ECO:0007669"/>
    <property type="project" value="TreeGrafter"/>
</dbReference>
<dbReference type="PANTHER" id="PTHR30146:SF148">
    <property type="entry name" value="HTH-TYPE TRANSCRIPTIONAL REPRESSOR PURR-RELATED"/>
    <property type="match status" value="1"/>
</dbReference>
<dbReference type="Proteomes" id="UP000440978">
    <property type="component" value="Unassembled WGS sequence"/>
</dbReference>
<dbReference type="Gene3D" id="3.40.50.2300">
    <property type="match status" value="2"/>
</dbReference>
<protein>
    <submittedName>
        <fullName evidence="6">Substrate-binding domain-containing protein</fullName>
    </submittedName>
</protein>
<evidence type="ECO:0000313" key="6">
    <source>
        <dbReference type="EMBL" id="MTT32339.1"/>
    </source>
</evidence>
<keyword evidence="7" id="KW-1185">Reference proteome</keyword>
<reference evidence="6 7" key="1">
    <citation type="submission" date="2019-11" db="EMBL/GenBank/DDBJ databases">
        <title>Terrilactibacillus tamarindus sp. nov. BCM23-1 isolated from bark of Tamarindus indica.</title>
        <authorList>
            <person name="Kingkaew E."/>
            <person name="Tanasupawat S."/>
        </authorList>
    </citation>
    <scope>NUCLEOTIDE SEQUENCE [LARGE SCALE GENOMIC DNA]</scope>
    <source>
        <strain evidence="6 7">BCM23-1</strain>
    </source>
</reference>
<dbReference type="SUPFAM" id="SSF47413">
    <property type="entry name" value="lambda repressor-like DNA-binding domains"/>
    <property type="match status" value="1"/>
</dbReference>
<accession>A0A6N8CQ68</accession>